<sequence>MDQHPFGYALFLQTDSAFGQDTKDGLDPTKPIGKTSGNECGLCDQAADYRCRYFRKDKNEENRFDGVDATHVFHVQRFPRHLVDHGSVEERKT</sequence>
<evidence type="ECO:0000313" key="1">
    <source>
        <dbReference type="EMBL" id="QHT82096.1"/>
    </source>
</evidence>
<accession>A0A6C0HPL9</accession>
<name>A0A6C0HPL9_9ZZZZ</name>
<protein>
    <submittedName>
        <fullName evidence="1">Uncharacterized protein</fullName>
    </submittedName>
</protein>
<dbReference type="AlphaFoldDB" id="A0A6C0HPL9"/>
<organism evidence="1">
    <name type="scientific">viral metagenome</name>
    <dbReference type="NCBI Taxonomy" id="1070528"/>
    <lineage>
        <taxon>unclassified sequences</taxon>
        <taxon>metagenomes</taxon>
        <taxon>organismal metagenomes</taxon>
    </lineage>
</organism>
<dbReference type="EMBL" id="MN739995">
    <property type="protein sequence ID" value="QHT82096.1"/>
    <property type="molecule type" value="Genomic_DNA"/>
</dbReference>
<reference evidence="1" key="1">
    <citation type="journal article" date="2020" name="Nature">
        <title>Giant virus diversity and host interactions through global metagenomics.</title>
        <authorList>
            <person name="Schulz F."/>
            <person name="Roux S."/>
            <person name="Paez-Espino D."/>
            <person name="Jungbluth S."/>
            <person name="Walsh D.A."/>
            <person name="Denef V.J."/>
            <person name="McMahon K.D."/>
            <person name="Konstantinidis K.T."/>
            <person name="Eloe-Fadrosh E.A."/>
            <person name="Kyrpides N.C."/>
            <person name="Woyke T."/>
        </authorList>
    </citation>
    <scope>NUCLEOTIDE SEQUENCE</scope>
    <source>
        <strain evidence="1">GVMAG-M-3300023184-160</strain>
    </source>
</reference>
<proteinExistence type="predicted"/>